<reference evidence="5" key="1">
    <citation type="submission" date="2021-01" db="EMBL/GenBank/DDBJ databases">
        <title>Tabrizicola alba sp. nov. a motile alkaliphilic bacterium isolated from a soda lake.</title>
        <authorList>
            <person name="Szuroczki S."/>
            <person name="Abbaszade G."/>
            <person name="Schumann P."/>
            <person name="Toth E."/>
        </authorList>
    </citation>
    <scope>NUCLEOTIDE SEQUENCE</scope>
    <source>
        <strain evidence="5">DMG-N-6</strain>
    </source>
</reference>
<evidence type="ECO:0000259" key="3">
    <source>
        <dbReference type="Pfam" id="PF25917"/>
    </source>
</evidence>
<dbReference type="Proteomes" id="UP000648908">
    <property type="component" value="Unassembled WGS sequence"/>
</dbReference>
<dbReference type="EMBL" id="JAESVN010000034">
    <property type="protein sequence ID" value="MBL4919440.1"/>
    <property type="molecule type" value="Genomic_DNA"/>
</dbReference>
<dbReference type="GO" id="GO:0015562">
    <property type="term" value="F:efflux transmembrane transporter activity"/>
    <property type="evidence" value="ECO:0007669"/>
    <property type="project" value="TreeGrafter"/>
</dbReference>
<gene>
    <name evidence="5" type="ORF">JL811_19760</name>
</gene>
<keyword evidence="6" id="KW-1185">Reference proteome</keyword>
<name>A0A8K0Y1L2_9RHOB</name>
<evidence type="ECO:0000313" key="5">
    <source>
        <dbReference type="EMBL" id="MBL4919440.1"/>
    </source>
</evidence>
<proteinExistence type="inferred from homology"/>
<protein>
    <submittedName>
        <fullName evidence="5">Efflux RND transporter periplasmic adaptor subunit</fullName>
    </submittedName>
</protein>
<dbReference type="InterPro" id="IPR006143">
    <property type="entry name" value="RND_pump_MFP"/>
</dbReference>
<evidence type="ECO:0000256" key="1">
    <source>
        <dbReference type="ARBA" id="ARBA00009477"/>
    </source>
</evidence>
<evidence type="ECO:0000259" key="4">
    <source>
        <dbReference type="Pfam" id="PF25989"/>
    </source>
</evidence>
<feature type="transmembrane region" description="Helical" evidence="2">
    <location>
        <begin position="45"/>
        <end position="64"/>
    </location>
</feature>
<keyword evidence="2" id="KW-1133">Transmembrane helix</keyword>
<feature type="domain" description="YknX-like C-terminal permuted SH3-like" evidence="4">
    <location>
        <begin position="321"/>
        <end position="386"/>
    </location>
</feature>
<dbReference type="Gene3D" id="2.40.30.170">
    <property type="match status" value="1"/>
</dbReference>
<comment type="similarity">
    <text evidence="1">Belongs to the membrane fusion protein (MFP) (TC 8.A.1) family.</text>
</comment>
<dbReference type="Gene3D" id="1.10.287.470">
    <property type="entry name" value="Helix hairpin bin"/>
    <property type="match status" value="1"/>
</dbReference>
<dbReference type="Gene3D" id="2.40.420.20">
    <property type="match status" value="1"/>
</dbReference>
<feature type="domain" description="Multidrug resistance protein MdtA-like barrel-sandwich hybrid" evidence="3">
    <location>
        <begin position="99"/>
        <end position="230"/>
    </location>
</feature>
<dbReference type="Gene3D" id="2.40.50.100">
    <property type="match status" value="1"/>
</dbReference>
<keyword evidence="2" id="KW-0472">Membrane</keyword>
<dbReference type="PANTHER" id="PTHR30469">
    <property type="entry name" value="MULTIDRUG RESISTANCE PROTEIN MDTA"/>
    <property type="match status" value="1"/>
</dbReference>
<organism evidence="5 6">
    <name type="scientific">Szabonella alba</name>
    <dbReference type="NCBI Taxonomy" id="2804194"/>
    <lineage>
        <taxon>Bacteria</taxon>
        <taxon>Pseudomonadati</taxon>
        <taxon>Pseudomonadota</taxon>
        <taxon>Alphaproteobacteria</taxon>
        <taxon>Rhodobacterales</taxon>
        <taxon>Paracoccaceae</taxon>
        <taxon>Szabonella</taxon>
    </lineage>
</organism>
<evidence type="ECO:0000256" key="2">
    <source>
        <dbReference type="SAM" id="Phobius"/>
    </source>
</evidence>
<keyword evidence="2" id="KW-0812">Transmembrane</keyword>
<dbReference type="Pfam" id="PF25917">
    <property type="entry name" value="BSH_RND"/>
    <property type="match status" value="1"/>
</dbReference>
<dbReference type="PANTHER" id="PTHR30469:SF15">
    <property type="entry name" value="HLYD FAMILY OF SECRETION PROTEINS"/>
    <property type="match status" value="1"/>
</dbReference>
<sequence length="391" mass="40473">MSEPDQDAEFAQQTAGLSSAAGSMRLPMVRETPAVQAPPRSSLRVWVWGAGVILAAALAFGLWLQPWEAGPVPVFIEVAALSPVTRVLAVNGRIAALHSVDVRALVSGRLDVVLVAEGQAVRLGSELARIDAATQQAILRQAVAGLDAAVVAQEQAVTTFARTEALGQNVARTVLDNAESAVRASAQEVARMTALLDQAQIQLTNFTIRASLAGTVLSLNADPGQIADPATVLLTIADLSQLLVETDVDEAYATQIRAGQPAVLRLAGEATTRNGRVSFVSQRVDAATGGLAVKLSFDAAVNAPVGLTVTANIVVDQQDAALTVPRAAVQSSEAGESVFVVADGVATRRRVTVIDWPAARLIVTDGLAPGDAVILDATGITDGQAVLVDQP</sequence>
<dbReference type="AlphaFoldDB" id="A0A8K0Y1L2"/>
<dbReference type="NCBIfam" id="TIGR01730">
    <property type="entry name" value="RND_mfp"/>
    <property type="match status" value="1"/>
</dbReference>
<dbReference type="GO" id="GO:1990281">
    <property type="term" value="C:efflux pump complex"/>
    <property type="evidence" value="ECO:0007669"/>
    <property type="project" value="TreeGrafter"/>
</dbReference>
<dbReference type="InterPro" id="IPR058625">
    <property type="entry name" value="MdtA-like_BSH"/>
</dbReference>
<dbReference type="Pfam" id="PF25989">
    <property type="entry name" value="YknX_C"/>
    <property type="match status" value="1"/>
</dbReference>
<accession>A0A8K0Y1L2</accession>
<comment type="caution">
    <text evidence="5">The sequence shown here is derived from an EMBL/GenBank/DDBJ whole genome shotgun (WGS) entry which is preliminary data.</text>
</comment>
<evidence type="ECO:0000313" key="6">
    <source>
        <dbReference type="Proteomes" id="UP000648908"/>
    </source>
</evidence>
<dbReference type="InterPro" id="IPR058637">
    <property type="entry name" value="YknX-like_C"/>
</dbReference>
<dbReference type="SUPFAM" id="SSF111369">
    <property type="entry name" value="HlyD-like secretion proteins"/>
    <property type="match status" value="1"/>
</dbReference>